<dbReference type="Proteomes" id="UP001626603">
    <property type="component" value="Chromosome"/>
</dbReference>
<dbReference type="EMBL" id="CP137641">
    <property type="protein sequence ID" value="WOX55958.1"/>
    <property type="molecule type" value="Genomic_DNA"/>
</dbReference>
<sequence length="233" mass="25461">MTSQEILIALTVCIAFAAGALSTFVLIYDTGSSAVSLPQNIYGLPLSEMWTIVADQTGVENVTAVLGEAEIVTADDGSVESLNFDFYGENESRRHWYRVSVGPAGTITWDSHEIDKAPAGEHPFALFSEIERIPYRELVDEGAGLIVSVGALSGDVGYNAGYRPLFALSRGTIAPLERVAFSTDEPWYDIAVFYRTENSPSRKGTHYCTLLTLRDLDRAETVDYRDAEFSIGA</sequence>
<accession>A0ABD8A8X2</accession>
<gene>
    <name evidence="1" type="ORF">R6Y95_01150</name>
</gene>
<protein>
    <submittedName>
        <fullName evidence="1">Uncharacterized protein</fullName>
    </submittedName>
</protein>
<evidence type="ECO:0000313" key="2">
    <source>
        <dbReference type="Proteomes" id="UP001626603"/>
    </source>
</evidence>
<evidence type="ECO:0000313" key="1">
    <source>
        <dbReference type="EMBL" id="WOX55958.1"/>
    </source>
</evidence>
<organism evidence="1 2">
    <name type="scientific">Methanoculleus palmolei</name>
    <dbReference type="NCBI Taxonomy" id="72612"/>
    <lineage>
        <taxon>Archaea</taxon>
        <taxon>Methanobacteriati</taxon>
        <taxon>Methanobacteriota</taxon>
        <taxon>Stenosarchaea group</taxon>
        <taxon>Methanomicrobia</taxon>
        <taxon>Methanomicrobiales</taxon>
        <taxon>Methanomicrobiaceae</taxon>
        <taxon>Methanoculleus</taxon>
    </lineage>
</organism>
<proteinExistence type="predicted"/>
<name>A0ABD8A8X2_9EURY</name>
<reference evidence="1 2" key="1">
    <citation type="submission" date="2023-10" db="EMBL/GenBank/DDBJ databases">
        <title>The complete genome sequence of Methanoculleus palmolei DSM 4273.</title>
        <authorList>
            <person name="Lai S.-J."/>
            <person name="You Y.-T."/>
            <person name="Chen S.-C."/>
        </authorList>
    </citation>
    <scope>NUCLEOTIDE SEQUENCE [LARGE SCALE GENOMIC DNA]</scope>
    <source>
        <strain evidence="1 2">DSM 4273</strain>
    </source>
</reference>
<keyword evidence="2" id="KW-1185">Reference proteome</keyword>
<dbReference type="AlphaFoldDB" id="A0ABD8A8X2"/>